<name>A0AAW2PKW1_SESRA</name>
<sequence>MGIWILIPSLEEVFIMEDSLVNKESFCSRSLGLQEVLSARGRSPTRAEVAADLAVDEMPRAERDFPRV</sequence>
<comment type="caution">
    <text evidence="1">The sequence shown here is derived from an EMBL/GenBank/DDBJ whole genome shotgun (WGS) entry which is preliminary data.</text>
</comment>
<dbReference type="AlphaFoldDB" id="A0AAW2PKW1"/>
<accession>A0AAW2PKW1</accession>
<organism evidence="1">
    <name type="scientific">Sesamum radiatum</name>
    <name type="common">Black benniseed</name>
    <dbReference type="NCBI Taxonomy" id="300843"/>
    <lineage>
        <taxon>Eukaryota</taxon>
        <taxon>Viridiplantae</taxon>
        <taxon>Streptophyta</taxon>
        <taxon>Embryophyta</taxon>
        <taxon>Tracheophyta</taxon>
        <taxon>Spermatophyta</taxon>
        <taxon>Magnoliopsida</taxon>
        <taxon>eudicotyledons</taxon>
        <taxon>Gunneridae</taxon>
        <taxon>Pentapetalae</taxon>
        <taxon>asterids</taxon>
        <taxon>lamiids</taxon>
        <taxon>Lamiales</taxon>
        <taxon>Pedaliaceae</taxon>
        <taxon>Sesamum</taxon>
    </lineage>
</organism>
<reference evidence="1" key="2">
    <citation type="journal article" date="2024" name="Plant">
        <title>Genomic evolution and insights into agronomic trait innovations of Sesamum species.</title>
        <authorList>
            <person name="Miao H."/>
            <person name="Wang L."/>
            <person name="Qu L."/>
            <person name="Liu H."/>
            <person name="Sun Y."/>
            <person name="Le M."/>
            <person name="Wang Q."/>
            <person name="Wei S."/>
            <person name="Zheng Y."/>
            <person name="Lin W."/>
            <person name="Duan Y."/>
            <person name="Cao H."/>
            <person name="Xiong S."/>
            <person name="Wang X."/>
            <person name="Wei L."/>
            <person name="Li C."/>
            <person name="Ma Q."/>
            <person name="Ju M."/>
            <person name="Zhao R."/>
            <person name="Li G."/>
            <person name="Mu C."/>
            <person name="Tian Q."/>
            <person name="Mei H."/>
            <person name="Zhang T."/>
            <person name="Gao T."/>
            <person name="Zhang H."/>
        </authorList>
    </citation>
    <scope>NUCLEOTIDE SEQUENCE</scope>
    <source>
        <strain evidence="1">G02</strain>
    </source>
</reference>
<protein>
    <submittedName>
        <fullName evidence="1">Uncharacterized protein</fullName>
    </submittedName>
</protein>
<evidence type="ECO:0000313" key="1">
    <source>
        <dbReference type="EMBL" id="KAL0356452.1"/>
    </source>
</evidence>
<reference evidence="1" key="1">
    <citation type="submission" date="2020-06" db="EMBL/GenBank/DDBJ databases">
        <authorList>
            <person name="Li T."/>
            <person name="Hu X."/>
            <person name="Zhang T."/>
            <person name="Song X."/>
            <person name="Zhang H."/>
            <person name="Dai N."/>
            <person name="Sheng W."/>
            <person name="Hou X."/>
            <person name="Wei L."/>
        </authorList>
    </citation>
    <scope>NUCLEOTIDE SEQUENCE</scope>
    <source>
        <strain evidence="1">G02</strain>
        <tissue evidence="1">Leaf</tissue>
    </source>
</reference>
<dbReference type="EMBL" id="JACGWJ010000017">
    <property type="protein sequence ID" value="KAL0356452.1"/>
    <property type="molecule type" value="Genomic_DNA"/>
</dbReference>
<proteinExistence type="predicted"/>
<gene>
    <name evidence="1" type="ORF">Sradi_4092100</name>
</gene>